<dbReference type="PANTHER" id="PTHR32401:SF48">
    <property type="entry name" value="LEGUME LECTIN DOMAIN-CONTAINING PROTEIN"/>
    <property type="match status" value="1"/>
</dbReference>
<gene>
    <name evidence="5" type="ORF">KP509_28G049200</name>
</gene>
<evidence type="ECO:0000313" key="5">
    <source>
        <dbReference type="EMBL" id="KAH7293939.1"/>
    </source>
</evidence>
<dbReference type="AlphaFoldDB" id="A0A8T2RC10"/>
<dbReference type="InterPro" id="IPR013320">
    <property type="entry name" value="ConA-like_dom_sf"/>
</dbReference>
<keyword evidence="6" id="KW-1185">Reference proteome</keyword>
<dbReference type="SUPFAM" id="SSF49899">
    <property type="entry name" value="Concanavalin A-like lectins/glucanases"/>
    <property type="match status" value="1"/>
</dbReference>
<name>A0A8T2RC10_CERRI</name>
<keyword evidence="3" id="KW-1133">Transmembrane helix</keyword>
<feature type="domain" description="Legume lectin" evidence="4">
    <location>
        <begin position="15"/>
        <end position="274"/>
    </location>
</feature>
<keyword evidence="3" id="KW-0812">Transmembrane</keyword>
<evidence type="ECO:0000259" key="4">
    <source>
        <dbReference type="Pfam" id="PF00139"/>
    </source>
</evidence>
<dbReference type="CDD" id="cd06899">
    <property type="entry name" value="lectin_legume_LecRK_Arcelin_ConA"/>
    <property type="match status" value="1"/>
</dbReference>
<dbReference type="OMA" id="ENGMEGH"/>
<dbReference type="OrthoDB" id="1856421at2759"/>
<dbReference type="Proteomes" id="UP000825935">
    <property type="component" value="Chromosome 28"/>
</dbReference>
<feature type="transmembrane region" description="Helical" evidence="3">
    <location>
        <begin position="281"/>
        <end position="306"/>
    </location>
</feature>
<dbReference type="InterPro" id="IPR050258">
    <property type="entry name" value="Leguminous_Lectin"/>
</dbReference>
<evidence type="ECO:0000256" key="3">
    <source>
        <dbReference type="SAM" id="Phobius"/>
    </source>
</evidence>
<protein>
    <recommendedName>
        <fullName evidence="4">Legume lectin domain-containing protein</fullName>
    </recommendedName>
</protein>
<evidence type="ECO:0000256" key="1">
    <source>
        <dbReference type="ARBA" id="ARBA00007606"/>
    </source>
</evidence>
<keyword evidence="2" id="KW-0430">Lectin</keyword>
<accession>A0A8T2RC10</accession>
<dbReference type="Pfam" id="PF00139">
    <property type="entry name" value="Lectin_legB"/>
    <property type="match status" value="1"/>
</dbReference>
<keyword evidence="3" id="KW-0472">Membrane</keyword>
<dbReference type="InterPro" id="IPR001220">
    <property type="entry name" value="Legume_lectin_dom"/>
</dbReference>
<organism evidence="5 6">
    <name type="scientific">Ceratopteris richardii</name>
    <name type="common">Triangle waterfern</name>
    <dbReference type="NCBI Taxonomy" id="49495"/>
    <lineage>
        <taxon>Eukaryota</taxon>
        <taxon>Viridiplantae</taxon>
        <taxon>Streptophyta</taxon>
        <taxon>Embryophyta</taxon>
        <taxon>Tracheophyta</taxon>
        <taxon>Polypodiopsida</taxon>
        <taxon>Polypodiidae</taxon>
        <taxon>Polypodiales</taxon>
        <taxon>Pteridineae</taxon>
        <taxon>Pteridaceae</taxon>
        <taxon>Parkerioideae</taxon>
        <taxon>Ceratopteris</taxon>
    </lineage>
</organism>
<evidence type="ECO:0000256" key="2">
    <source>
        <dbReference type="ARBA" id="ARBA00022734"/>
    </source>
</evidence>
<sequence>MIFYAAEHGLGTTEHFEFASFNSSRVTDVIFVKQDAWYGGQDAQIVDDAIWLNPDPSVVQTRAEANIGKIAYKNRIAFKSPGFAMASFSTSFRFKITTTRRYPNCGSGMVFFIADYLKAPEKSYGRYFGMVSPNDLNALSFFAVEFDTHISTTFSDISGSHIGIDISSLRSAVVADSSPNSKIPEDYRELFLYNNFTFTAWIDYNSSSNLIQVWMSSSSIQRPSQPILSYKYNLNDVFNETMFVGFSATNNPSENGMEGHVLYSWDFTASSQLDREPTPNIFLIIVIIVGVVLAIILILCPAILIYDRVRCPRDSGGLGILDIGSSQELVRTGSGRPESDKTTLSGFQYMASGVWSRGTFKMPRSNVALLCDLEEPKRKNQVQRVMIPSI</sequence>
<evidence type="ECO:0000313" key="6">
    <source>
        <dbReference type="Proteomes" id="UP000825935"/>
    </source>
</evidence>
<dbReference type="GO" id="GO:0030246">
    <property type="term" value="F:carbohydrate binding"/>
    <property type="evidence" value="ECO:0007669"/>
    <property type="project" value="UniProtKB-KW"/>
</dbReference>
<dbReference type="PANTHER" id="PTHR32401">
    <property type="entry name" value="CONCANAVALIN A-LIKE LECTIN FAMILY PROTEIN"/>
    <property type="match status" value="1"/>
</dbReference>
<comment type="similarity">
    <text evidence="1">Belongs to the leguminous lectin family.</text>
</comment>
<dbReference type="Gene3D" id="2.60.120.200">
    <property type="match status" value="1"/>
</dbReference>
<comment type="caution">
    <text evidence="5">The sequence shown here is derived from an EMBL/GenBank/DDBJ whole genome shotgun (WGS) entry which is preliminary data.</text>
</comment>
<dbReference type="EMBL" id="CM035433">
    <property type="protein sequence ID" value="KAH7293939.1"/>
    <property type="molecule type" value="Genomic_DNA"/>
</dbReference>
<proteinExistence type="inferred from homology"/>
<reference evidence="5" key="1">
    <citation type="submission" date="2021-08" db="EMBL/GenBank/DDBJ databases">
        <title>WGS assembly of Ceratopteris richardii.</title>
        <authorList>
            <person name="Marchant D.B."/>
            <person name="Chen G."/>
            <person name="Jenkins J."/>
            <person name="Shu S."/>
            <person name="Leebens-Mack J."/>
            <person name="Grimwood J."/>
            <person name="Schmutz J."/>
            <person name="Soltis P."/>
            <person name="Soltis D."/>
            <person name="Chen Z.-H."/>
        </authorList>
    </citation>
    <scope>NUCLEOTIDE SEQUENCE</scope>
    <source>
        <strain evidence="5">Whitten #5841</strain>
        <tissue evidence="5">Leaf</tissue>
    </source>
</reference>